<keyword evidence="1" id="KW-0540">Nuclease</keyword>
<dbReference type="PANTHER" id="PTHR39323:SF1">
    <property type="entry name" value="BLR1149 PROTEIN"/>
    <property type="match status" value="1"/>
</dbReference>
<keyword evidence="1" id="KW-0255">Endonuclease</keyword>
<sequence length="247" mass="27230">MNLSLKPRLVAVSPDTAMPRGERDDPSLKLCGQDFIPHSEGALYWEAQRTLLVADLHLEKGAAFARRGSMLPPYDTRMTLWRLCKVVDYFDPARIVALGDSFHTSEVAAFLPEEERETIAELQEGREWYWVTGNHDPEIPSALGGTVCESLAIGGITCRHEPTRAGQEIAGHLHPVARITARGEAIRRKCFATDGDKMVMPAFGSYAGGLSIFSDAFAGLLSRERLAAWLLGRDAVYPIFGAALFRE</sequence>
<dbReference type="GO" id="GO:0016874">
    <property type="term" value="F:ligase activity"/>
    <property type="evidence" value="ECO:0007669"/>
    <property type="project" value="UniProtKB-KW"/>
</dbReference>
<dbReference type="NCBIfam" id="TIGR04123">
    <property type="entry name" value="P_estr_lig_assc"/>
    <property type="match status" value="1"/>
</dbReference>
<dbReference type="SUPFAM" id="SSF56300">
    <property type="entry name" value="Metallo-dependent phosphatases"/>
    <property type="match status" value="1"/>
</dbReference>
<dbReference type="Proteomes" id="UP001597102">
    <property type="component" value="Unassembled WGS sequence"/>
</dbReference>
<keyword evidence="1" id="KW-0378">Hydrolase</keyword>
<comment type="caution">
    <text evidence="1">The sequence shown here is derived from an EMBL/GenBank/DDBJ whole genome shotgun (WGS) entry which is preliminary data.</text>
</comment>
<dbReference type="Gene3D" id="3.60.21.10">
    <property type="match status" value="1"/>
</dbReference>
<dbReference type="EC" id="3.1.-.-" evidence="1"/>
<dbReference type="InterPro" id="IPR029052">
    <property type="entry name" value="Metallo-depent_PP-like"/>
</dbReference>
<reference evidence="2" key="1">
    <citation type="journal article" date="2019" name="Int. J. Syst. Evol. Microbiol.">
        <title>The Global Catalogue of Microorganisms (GCM) 10K type strain sequencing project: providing services to taxonomists for standard genome sequencing and annotation.</title>
        <authorList>
            <consortium name="The Broad Institute Genomics Platform"/>
            <consortium name="The Broad Institute Genome Sequencing Center for Infectious Disease"/>
            <person name="Wu L."/>
            <person name="Ma J."/>
        </authorList>
    </citation>
    <scope>NUCLEOTIDE SEQUENCE [LARGE SCALE GENOMIC DNA]</scope>
    <source>
        <strain evidence="2">CCUG 61697</strain>
    </source>
</reference>
<protein>
    <submittedName>
        <fullName evidence="1">Ligase-associated DNA damage response endonuclease PdeM</fullName>
        <ecNumber evidence="1">3.1.-.-</ecNumber>
    </submittedName>
</protein>
<dbReference type="EMBL" id="JBHTJO010000002">
    <property type="protein sequence ID" value="MFD0988238.1"/>
    <property type="molecule type" value="Genomic_DNA"/>
</dbReference>
<keyword evidence="1" id="KW-0436">Ligase</keyword>
<dbReference type="GO" id="GO:0004519">
    <property type="term" value="F:endonuclease activity"/>
    <property type="evidence" value="ECO:0007669"/>
    <property type="project" value="UniProtKB-KW"/>
</dbReference>
<dbReference type="PANTHER" id="PTHR39323">
    <property type="entry name" value="BLR1149 PROTEIN"/>
    <property type="match status" value="1"/>
</dbReference>
<dbReference type="GO" id="GO:0016787">
    <property type="term" value="F:hydrolase activity"/>
    <property type="evidence" value="ECO:0007669"/>
    <property type="project" value="UniProtKB-KW"/>
</dbReference>
<dbReference type="RefSeq" id="WP_379091140.1">
    <property type="nucleotide sequence ID" value="NZ_JBHTJO010000002.1"/>
</dbReference>
<accession>A0ABW3JCP7</accession>
<keyword evidence="2" id="KW-1185">Reference proteome</keyword>
<evidence type="ECO:0000313" key="2">
    <source>
        <dbReference type="Proteomes" id="UP001597102"/>
    </source>
</evidence>
<evidence type="ECO:0000313" key="1">
    <source>
        <dbReference type="EMBL" id="MFD0988238.1"/>
    </source>
</evidence>
<organism evidence="1 2">
    <name type="scientific">Methyloligella solikamskensis</name>
    <dbReference type="NCBI Taxonomy" id="1177756"/>
    <lineage>
        <taxon>Bacteria</taxon>
        <taxon>Pseudomonadati</taxon>
        <taxon>Pseudomonadota</taxon>
        <taxon>Alphaproteobacteria</taxon>
        <taxon>Hyphomicrobiales</taxon>
        <taxon>Hyphomicrobiaceae</taxon>
        <taxon>Methyloligella</taxon>
    </lineage>
</organism>
<proteinExistence type="predicted"/>
<dbReference type="InterPro" id="IPR024173">
    <property type="entry name" value="Pesterase_MJ0037-like"/>
</dbReference>
<gene>
    <name evidence="1" type="primary">pdeM</name>
    <name evidence="1" type="ORF">ACFQ2F_14135</name>
</gene>
<dbReference type="InterPro" id="IPR026336">
    <property type="entry name" value="PdeM-like"/>
</dbReference>
<name>A0ABW3JCP7_9HYPH</name>
<dbReference type="PIRSF" id="PIRSF000887">
    <property type="entry name" value="Pesterase_MJ0037"/>
    <property type="match status" value="1"/>
</dbReference>